<accession>R7Q8H3</accession>
<evidence type="ECO:0000313" key="2">
    <source>
        <dbReference type="Proteomes" id="UP000012073"/>
    </source>
</evidence>
<name>R7Q8H3_CHOCR</name>
<reference evidence="2" key="1">
    <citation type="journal article" date="2013" name="Proc. Natl. Acad. Sci. U.S.A.">
        <title>Genome structure and metabolic features in the red seaweed Chondrus crispus shed light on evolution of the Archaeplastida.</title>
        <authorList>
            <person name="Collen J."/>
            <person name="Porcel B."/>
            <person name="Carre W."/>
            <person name="Ball S.G."/>
            <person name="Chaparro C."/>
            <person name="Tonon T."/>
            <person name="Barbeyron T."/>
            <person name="Michel G."/>
            <person name="Noel B."/>
            <person name="Valentin K."/>
            <person name="Elias M."/>
            <person name="Artiguenave F."/>
            <person name="Arun A."/>
            <person name="Aury J.M."/>
            <person name="Barbosa-Neto J.F."/>
            <person name="Bothwell J.H."/>
            <person name="Bouget F.Y."/>
            <person name="Brillet L."/>
            <person name="Cabello-Hurtado F."/>
            <person name="Capella-Gutierrez S."/>
            <person name="Charrier B."/>
            <person name="Cladiere L."/>
            <person name="Cock J.M."/>
            <person name="Coelho S.M."/>
            <person name="Colleoni C."/>
            <person name="Czjzek M."/>
            <person name="Da Silva C."/>
            <person name="Delage L."/>
            <person name="Denoeud F."/>
            <person name="Deschamps P."/>
            <person name="Dittami S.M."/>
            <person name="Gabaldon T."/>
            <person name="Gachon C.M."/>
            <person name="Groisillier A."/>
            <person name="Herve C."/>
            <person name="Jabbari K."/>
            <person name="Katinka M."/>
            <person name="Kloareg B."/>
            <person name="Kowalczyk N."/>
            <person name="Labadie K."/>
            <person name="Leblanc C."/>
            <person name="Lopez P.J."/>
            <person name="McLachlan D.H."/>
            <person name="Meslet-Cladiere L."/>
            <person name="Moustafa A."/>
            <person name="Nehr Z."/>
            <person name="Nyvall Collen P."/>
            <person name="Panaud O."/>
            <person name="Partensky F."/>
            <person name="Poulain J."/>
            <person name="Rensing S.A."/>
            <person name="Rousvoal S."/>
            <person name="Samson G."/>
            <person name="Symeonidi A."/>
            <person name="Weissenbach J."/>
            <person name="Zambounis A."/>
            <person name="Wincker P."/>
            <person name="Boyen C."/>
        </authorList>
    </citation>
    <scope>NUCLEOTIDE SEQUENCE [LARGE SCALE GENOMIC DNA]</scope>
    <source>
        <strain evidence="2">cv. Stackhouse</strain>
    </source>
</reference>
<dbReference type="RefSeq" id="XP_005713599.1">
    <property type="nucleotide sequence ID" value="XM_005713542.1"/>
</dbReference>
<gene>
    <name evidence="1" type="ORF">CHC_T00002579001</name>
</gene>
<protein>
    <submittedName>
        <fullName evidence="1">Uncharacterized protein</fullName>
    </submittedName>
</protein>
<proteinExistence type="predicted"/>
<dbReference type="AlphaFoldDB" id="R7Q8H3"/>
<dbReference type="KEGG" id="ccp:CHC_T00002579001"/>
<keyword evidence="2" id="KW-1185">Reference proteome</keyword>
<evidence type="ECO:0000313" key="1">
    <source>
        <dbReference type="EMBL" id="CDF33780.1"/>
    </source>
</evidence>
<dbReference type="GeneID" id="17321312"/>
<dbReference type="Gramene" id="CDF33780">
    <property type="protein sequence ID" value="CDF33780"/>
    <property type="gene ID" value="CHC_T00002579001"/>
</dbReference>
<dbReference type="EMBL" id="HG001657">
    <property type="protein sequence ID" value="CDF33780.1"/>
    <property type="molecule type" value="Genomic_DNA"/>
</dbReference>
<dbReference type="Proteomes" id="UP000012073">
    <property type="component" value="Unassembled WGS sequence"/>
</dbReference>
<organism evidence="1 2">
    <name type="scientific">Chondrus crispus</name>
    <name type="common">Carrageen Irish moss</name>
    <name type="synonym">Polymorpha crispa</name>
    <dbReference type="NCBI Taxonomy" id="2769"/>
    <lineage>
        <taxon>Eukaryota</taxon>
        <taxon>Rhodophyta</taxon>
        <taxon>Florideophyceae</taxon>
        <taxon>Rhodymeniophycidae</taxon>
        <taxon>Gigartinales</taxon>
        <taxon>Gigartinaceae</taxon>
        <taxon>Chondrus</taxon>
    </lineage>
</organism>
<sequence length="87" mass="9351">MQSVNEDPIIPPAQIPVSATSANCAGHPIQNKPPKYASHSQKVATASSLYCCNTAVKHMQYSSPGQRSYCTRSACSCGQVGRGYERF</sequence>